<dbReference type="EMBL" id="FOYS01000003">
    <property type="protein sequence ID" value="SFR51475.1"/>
    <property type="molecule type" value="Genomic_DNA"/>
</dbReference>
<keyword evidence="2" id="KW-1185">Reference proteome</keyword>
<reference evidence="2" key="1">
    <citation type="submission" date="2016-10" db="EMBL/GenBank/DDBJ databases">
        <authorList>
            <person name="Varghese N."/>
            <person name="Submissions S."/>
        </authorList>
    </citation>
    <scope>NUCLEOTIDE SEQUENCE [LARGE SCALE GENOMIC DNA]</scope>
    <source>
        <strain evidence="2">CGMCC 1.8711</strain>
    </source>
</reference>
<sequence length="115" mass="12915">MHLVFNRVADSKVNAMKLAVPTDFDILNALSNDKRNTAVNLSHELDKNRSYINTRLPVLADYGLVDRVGPAKNSGLYEITEKGHVTLAKREQYRTEGVDFDRLVANQLERANASD</sequence>
<dbReference type="STRING" id="555875.SAMN04488124_1985"/>
<accession>A0A1I6HAE2</accession>
<dbReference type="GO" id="GO:0003677">
    <property type="term" value="F:DNA binding"/>
    <property type="evidence" value="ECO:0007669"/>
    <property type="project" value="UniProtKB-KW"/>
</dbReference>
<dbReference type="SUPFAM" id="SSF46785">
    <property type="entry name" value="Winged helix' DNA-binding domain"/>
    <property type="match status" value="1"/>
</dbReference>
<dbReference type="InterPro" id="IPR036390">
    <property type="entry name" value="WH_DNA-bd_sf"/>
</dbReference>
<proteinExistence type="predicted"/>
<evidence type="ECO:0000313" key="1">
    <source>
        <dbReference type="EMBL" id="SFR51475.1"/>
    </source>
</evidence>
<evidence type="ECO:0000313" key="2">
    <source>
        <dbReference type="Proteomes" id="UP000243250"/>
    </source>
</evidence>
<keyword evidence="1" id="KW-0238">DNA-binding</keyword>
<dbReference type="Proteomes" id="UP000243250">
    <property type="component" value="Unassembled WGS sequence"/>
</dbReference>
<protein>
    <submittedName>
        <fullName evidence="1">Winged helix-turn-helix DNA-binding</fullName>
    </submittedName>
</protein>
<dbReference type="AlphaFoldDB" id="A0A1I6HAE2"/>
<organism evidence="1 2">
    <name type="scientific">Halogeometricum limi</name>
    <dbReference type="NCBI Taxonomy" id="555875"/>
    <lineage>
        <taxon>Archaea</taxon>
        <taxon>Methanobacteriati</taxon>
        <taxon>Methanobacteriota</taxon>
        <taxon>Stenosarchaea group</taxon>
        <taxon>Halobacteria</taxon>
        <taxon>Halobacteriales</taxon>
        <taxon>Haloferacaceae</taxon>
        <taxon>Halogeometricum</taxon>
    </lineage>
</organism>
<name>A0A1I6HAE2_9EURY</name>
<dbReference type="Pfam" id="PF13412">
    <property type="entry name" value="HTH_24"/>
    <property type="match status" value="1"/>
</dbReference>
<gene>
    <name evidence="1" type="ORF">SAMN04488124_1985</name>
</gene>
<dbReference type="Gene3D" id="1.10.10.10">
    <property type="entry name" value="Winged helix-like DNA-binding domain superfamily/Winged helix DNA-binding domain"/>
    <property type="match status" value="1"/>
</dbReference>
<dbReference type="InterPro" id="IPR036388">
    <property type="entry name" value="WH-like_DNA-bd_sf"/>
</dbReference>